<reference evidence="2" key="1">
    <citation type="journal article" date="2014" name="Front. Microbiol.">
        <title>High frequency of phylogenetically diverse reductive dehalogenase-homologous genes in deep subseafloor sedimentary metagenomes.</title>
        <authorList>
            <person name="Kawai M."/>
            <person name="Futagami T."/>
            <person name="Toyoda A."/>
            <person name="Takaki Y."/>
            <person name="Nishi S."/>
            <person name="Hori S."/>
            <person name="Arai W."/>
            <person name="Tsubouchi T."/>
            <person name="Morono Y."/>
            <person name="Uchiyama I."/>
            <person name="Ito T."/>
            <person name="Fujiyama A."/>
            <person name="Inagaki F."/>
            <person name="Takami H."/>
        </authorList>
    </citation>
    <scope>NUCLEOTIDE SEQUENCE</scope>
    <source>
        <strain evidence="2">Expedition CK06-06</strain>
    </source>
</reference>
<evidence type="ECO:0000313" key="2">
    <source>
        <dbReference type="EMBL" id="GAI60424.1"/>
    </source>
</evidence>
<dbReference type="AlphaFoldDB" id="X1RY25"/>
<name>X1RY25_9ZZZZ</name>
<protein>
    <submittedName>
        <fullName evidence="2">Uncharacterized protein</fullName>
    </submittedName>
</protein>
<comment type="caution">
    <text evidence="2">The sequence shown here is derived from an EMBL/GenBank/DDBJ whole genome shotgun (WGS) entry which is preliminary data.</text>
</comment>
<feature type="region of interest" description="Disordered" evidence="1">
    <location>
        <begin position="74"/>
        <end position="95"/>
    </location>
</feature>
<proteinExistence type="predicted"/>
<dbReference type="EMBL" id="BARW01002816">
    <property type="protein sequence ID" value="GAI60424.1"/>
    <property type="molecule type" value="Genomic_DNA"/>
</dbReference>
<evidence type="ECO:0000256" key="1">
    <source>
        <dbReference type="SAM" id="MobiDB-lite"/>
    </source>
</evidence>
<gene>
    <name evidence="2" type="ORF">S12H4_07587</name>
</gene>
<sequence>MKKSVLGKITRVQQYYATYKTRSGVKKCGPYWRGLYSEKGKEVSVYLGKELPDSLRYLLEGRLKRRGYKNYAWPGLKEGGGKNVKTPGERQRAAS</sequence>
<organism evidence="2">
    <name type="scientific">marine sediment metagenome</name>
    <dbReference type="NCBI Taxonomy" id="412755"/>
    <lineage>
        <taxon>unclassified sequences</taxon>
        <taxon>metagenomes</taxon>
        <taxon>ecological metagenomes</taxon>
    </lineage>
</organism>
<accession>X1RY25</accession>